<name>A0ABV7I8F8_9RHOB</name>
<dbReference type="RefSeq" id="WP_207465187.1">
    <property type="nucleotide sequence ID" value="NZ_JAFNAW010000003.1"/>
</dbReference>
<reference evidence="2" key="1">
    <citation type="journal article" date="2019" name="Int. J. Syst. Evol. Microbiol.">
        <title>The Global Catalogue of Microorganisms (GCM) 10K type strain sequencing project: providing services to taxonomists for standard genome sequencing and annotation.</title>
        <authorList>
            <consortium name="The Broad Institute Genomics Platform"/>
            <consortium name="The Broad Institute Genome Sequencing Center for Infectious Disease"/>
            <person name="Wu L."/>
            <person name="Ma J."/>
        </authorList>
    </citation>
    <scope>NUCLEOTIDE SEQUENCE [LARGE SCALE GENOMIC DNA]</scope>
    <source>
        <strain evidence="2">KCTC 52239</strain>
    </source>
</reference>
<dbReference type="EMBL" id="JBHRTE010000010">
    <property type="protein sequence ID" value="MFC3166914.1"/>
    <property type="molecule type" value="Genomic_DNA"/>
</dbReference>
<comment type="caution">
    <text evidence="1">The sequence shown here is derived from an EMBL/GenBank/DDBJ whole genome shotgun (WGS) entry which is preliminary data.</text>
</comment>
<accession>A0ABV7I8F8</accession>
<gene>
    <name evidence="1" type="ORF">ACFOD7_02500</name>
</gene>
<protein>
    <submittedName>
        <fullName evidence="1">Uncharacterized protein</fullName>
    </submittedName>
</protein>
<proteinExistence type="predicted"/>
<evidence type="ECO:0000313" key="1">
    <source>
        <dbReference type="EMBL" id="MFC3166914.1"/>
    </source>
</evidence>
<sequence>MTIGDLERSAGIAQTPEARARFWKPFAHLEARAMLDAGLEELQRIIREKTHPNDRLMDG</sequence>
<keyword evidence="2" id="KW-1185">Reference proteome</keyword>
<organism evidence="1 2">
    <name type="scientific">Paracoccus fontiphilus</name>
    <dbReference type="NCBI Taxonomy" id="1815556"/>
    <lineage>
        <taxon>Bacteria</taxon>
        <taxon>Pseudomonadati</taxon>
        <taxon>Pseudomonadota</taxon>
        <taxon>Alphaproteobacteria</taxon>
        <taxon>Rhodobacterales</taxon>
        <taxon>Paracoccaceae</taxon>
        <taxon>Paracoccus</taxon>
    </lineage>
</organism>
<dbReference type="Proteomes" id="UP001595557">
    <property type="component" value="Unassembled WGS sequence"/>
</dbReference>
<evidence type="ECO:0000313" key="2">
    <source>
        <dbReference type="Proteomes" id="UP001595557"/>
    </source>
</evidence>